<evidence type="ECO:0000313" key="2">
    <source>
        <dbReference type="Proteomes" id="UP001162131"/>
    </source>
</evidence>
<dbReference type="InterPro" id="IPR036322">
    <property type="entry name" value="WD40_repeat_dom_sf"/>
</dbReference>
<organism evidence="1 2">
    <name type="scientific">Blepharisma stoltei</name>
    <dbReference type="NCBI Taxonomy" id="1481888"/>
    <lineage>
        <taxon>Eukaryota</taxon>
        <taxon>Sar</taxon>
        <taxon>Alveolata</taxon>
        <taxon>Ciliophora</taxon>
        <taxon>Postciliodesmatophora</taxon>
        <taxon>Heterotrichea</taxon>
        <taxon>Heterotrichida</taxon>
        <taxon>Blepharismidae</taxon>
        <taxon>Blepharisma</taxon>
    </lineage>
</organism>
<comment type="caution">
    <text evidence="1">The sequence shown here is derived from an EMBL/GenBank/DDBJ whole genome shotgun (WGS) entry which is preliminary data.</text>
</comment>
<dbReference type="SUPFAM" id="SSF50978">
    <property type="entry name" value="WD40 repeat-like"/>
    <property type="match status" value="1"/>
</dbReference>
<protein>
    <submittedName>
        <fullName evidence="1">Uncharacterized protein</fullName>
    </submittedName>
</protein>
<dbReference type="AlphaFoldDB" id="A0AAU9IYX3"/>
<keyword evidence="2" id="KW-1185">Reference proteome</keyword>
<reference evidence="1" key="1">
    <citation type="submission" date="2021-09" db="EMBL/GenBank/DDBJ databases">
        <authorList>
            <consortium name="AG Swart"/>
            <person name="Singh M."/>
            <person name="Singh A."/>
            <person name="Seah K."/>
            <person name="Emmerich C."/>
        </authorList>
    </citation>
    <scope>NUCLEOTIDE SEQUENCE</scope>
    <source>
        <strain evidence="1">ATCC30299</strain>
    </source>
</reference>
<dbReference type="GO" id="GO:0030687">
    <property type="term" value="C:preribosome, large subunit precursor"/>
    <property type="evidence" value="ECO:0007669"/>
    <property type="project" value="TreeGrafter"/>
</dbReference>
<dbReference type="EMBL" id="CAJZBQ010000020">
    <property type="protein sequence ID" value="CAG9318239.1"/>
    <property type="molecule type" value="Genomic_DNA"/>
</dbReference>
<evidence type="ECO:0000313" key="1">
    <source>
        <dbReference type="EMBL" id="CAG9318239.1"/>
    </source>
</evidence>
<sequence>MQYPVVAVGDDTGLIKFIDHNGDIKHIGTQERGESVKSISRYQDKILVARKNGKIQTLDLEGNFTDIQTPTKSELVKTKVLDELVISMYTNKSIKIGDEEIKTNYNEARDFSIFDNFLGTCGKGDVVGIYDFTTKQSVWKARPQERHENVVDMACILRDNKDFFVATAHNEMKLYDIRAQRKAVKVQRLNPKDLSCDYAINTLALSEDREFVYAGDTVGHIYKINTQLTTIGKTKGRSVGSIRSIEENDGMLYSCGLDRYLRIHNSRALDLIEKHYLWQKLNALLVIPAPL</sequence>
<dbReference type="GO" id="GO:0005730">
    <property type="term" value="C:nucleolus"/>
    <property type="evidence" value="ECO:0007669"/>
    <property type="project" value="InterPro"/>
</dbReference>
<dbReference type="Gene3D" id="2.130.10.10">
    <property type="entry name" value="YVTN repeat-like/Quinoprotein amine dehydrogenase"/>
    <property type="match status" value="1"/>
</dbReference>
<accession>A0AAU9IYX3</accession>
<dbReference type="PANTHER" id="PTHR16038">
    <property type="entry name" value="NOP SEVEN ASSOCIATED PROTEIN 1"/>
    <property type="match status" value="1"/>
</dbReference>
<dbReference type="InterPro" id="IPR037379">
    <property type="entry name" value="WDR74/Nsa1"/>
</dbReference>
<proteinExistence type="predicted"/>
<name>A0AAU9IYX3_9CILI</name>
<dbReference type="PANTHER" id="PTHR16038:SF4">
    <property type="entry name" value="WD REPEAT-CONTAINING PROTEIN 74"/>
    <property type="match status" value="1"/>
</dbReference>
<dbReference type="Proteomes" id="UP001162131">
    <property type="component" value="Unassembled WGS sequence"/>
</dbReference>
<dbReference type="GO" id="GO:0042273">
    <property type="term" value="P:ribosomal large subunit biogenesis"/>
    <property type="evidence" value="ECO:0007669"/>
    <property type="project" value="InterPro"/>
</dbReference>
<dbReference type="InterPro" id="IPR015943">
    <property type="entry name" value="WD40/YVTN_repeat-like_dom_sf"/>
</dbReference>
<gene>
    <name evidence="1" type="ORF">BSTOLATCC_MIC20717</name>
</gene>